<protein>
    <submittedName>
        <fullName evidence="1">Uncharacterized protein</fullName>
    </submittedName>
</protein>
<proteinExistence type="predicted"/>
<evidence type="ECO:0000313" key="2">
    <source>
        <dbReference type="Proteomes" id="UP000724584"/>
    </source>
</evidence>
<reference evidence="1 2" key="1">
    <citation type="journal article" date="2021" name="Nat. Commun.">
        <title>Genetic determinants of endophytism in the Arabidopsis root mycobiome.</title>
        <authorList>
            <person name="Mesny F."/>
            <person name="Miyauchi S."/>
            <person name="Thiergart T."/>
            <person name="Pickel B."/>
            <person name="Atanasova L."/>
            <person name="Karlsson M."/>
            <person name="Huettel B."/>
            <person name="Barry K.W."/>
            <person name="Haridas S."/>
            <person name="Chen C."/>
            <person name="Bauer D."/>
            <person name="Andreopoulos W."/>
            <person name="Pangilinan J."/>
            <person name="LaButti K."/>
            <person name="Riley R."/>
            <person name="Lipzen A."/>
            <person name="Clum A."/>
            <person name="Drula E."/>
            <person name="Henrissat B."/>
            <person name="Kohler A."/>
            <person name="Grigoriev I.V."/>
            <person name="Martin F.M."/>
            <person name="Hacquard S."/>
        </authorList>
    </citation>
    <scope>NUCLEOTIDE SEQUENCE [LARGE SCALE GENOMIC DNA]</scope>
    <source>
        <strain evidence="1 2">MPI-SDFR-AT-0079</strain>
    </source>
</reference>
<gene>
    <name evidence="1" type="ORF">F5144DRAFT_498372</name>
</gene>
<organism evidence="1 2">
    <name type="scientific">Chaetomium tenue</name>
    <dbReference type="NCBI Taxonomy" id="1854479"/>
    <lineage>
        <taxon>Eukaryota</taxon>
        <taxon>Fungi</taxon>
        <taxon>Dikarya</taxon>
        <taxon>Ascomycota</taxon>
        <taxon>Pezizomycotina</taxon>
        <taxon>Sordariomycetes</taxon>
        <taxon>Sordariomycetidae</taxon>
        <taxon>Sordariales</taxon>
        <taxon>Chaetomiaceae</taxon>
        <taxon>Chaetomium</taxon>
    </lineage>
</organism>
<dbReference type="EMBL" id="JAGIZQ010000007">
    <property type="protein sequence ID" value="KAH6617199.1"/>
    <property type="molecule type" value="Genomic_DNA"/>
</dbReference>
<accession>A0ACB7NWN6</accession>
<evidence type="ECO:0000313" key="1">
    <source>
        <dbReference type="EMBL" id="KAH6617199.1"/>
    </source>
</evidence>
<sequence>MELLKSAFDLLPRKFRRFSGPGSEQAILSTKKATAATLLCAACSLQTGSGVSELPYYGRSPPVYPSPPGDGSTNDRWSLAYGHARDLVSRMTVEEKVNITRGWPGPCVGNTGEVPRLGIPSLCFADGPSGIRGQEFVSAFPAGIHLAATFDRDLMYRYGQALGNEYRGKGINVALGPVAGPLGRVAKGGRNWEGLSNDPYLAGAGMGAITRGIQEAGVIATPKHWLLNEQEFRRRWGPMGDAISANVDDRTLHELYVFPFMDALREGAGAVMCSYQRANHSYACQNSKLLNGILKTELGFEGFVVSDWDGQMSGVASANAGLDLVMPGAGFWGDHLVEAVNNGSVTEERINDMATRILAPWYYLGQENAYPPPAIYDNLQKHFPVDVRGDHANLIEEIGAAGTVLVKNVNNTLPFKKPKFLCIYGYDATVKAGPWQNRDRYSGSYDENFGWNTFNGTLVTAGGSGGNTPPSASASPTPPSPTPTSPSPPPAPPPPPPQTQQTGPNTPPPTLPPSPKAATPPSGKSSPSPAAPSPTPAPSTAPRSPSCPSQFALQMHEGTRPPCPTASGPSSSAAMASSTNDPLSSHLERQDNFCPSPPCGDFGVAIICALPVEAKAVCALFEEQWDDKGLDRAVTDTNSYSVGSIGSHPVVLAHMPTMGKVAAATVAGDLRASFRYLKLVLVVGICGGAPGTSKNPSKDVFLGDVVVSTGVVQYDLGRRFPGRFVRKDTPRDNLSRLSVAAKESCETLGCSQEMPNLAPRSPPEDRLQPTVHFGLVASGDTVMRSGRDRDEIARRDGVIAFEMEGAGCWEILRECSCLIIKSVCDYADSHKNKLFQDYAAAVAAATAKALLEGWDAYIPDSLQPLPSWQTFRKNRRSGFSVEEAKLLGRLKTVPYLDRKDRNPHRVPSTCEWFVSHRLFNDWLTGSRGKVCQALWVSADPGCGKSVLAKYLVDHVLPTTQSRTTCYFFFKDDFEDQKSVANAMCCILHQLFTQTPVLFDNTVRAQLEAEGANLAASFQSLWNILLQVAGHKNAGEIICILDALDECAANDRQVLAKALLDQHRTKRAPNLKFLVTSRPFGSIRRDFQPSDATELAVVHLSGENQEETKQISKEIDIFIKAKVCGVGAKLKLDKDEQDLLLHGLLSVPHRTYLWVYLTLDHIENSESINKRKIREALSRLPKSVDEAYEKILSTSCDLEELRKILHIIVAAVRPLTLREMNFALVIRPSHRSYRDLDLDPDERFRERLRNICGLFVVVIDSKIYLLHQTAREFLVMADSRRKPPKTPRPGNTKSGWKQSLESAESHRILGEICLWHLRFSELSEGIPVLLERDDSNLSYIQRLFSYADRLNRCVRDYEFLGYSAYCWAVHLRALHTRVDKEMLQAMLEICNACHLHRPWWFKAITREPTIWGLRLRSSITDDLAMTPLVIASCFGLVPAVQALVKTERGQLLARDTEGRTALAWAVVCGHADVARALIDGQPRMLRGLQRLGIWKPAIIEAADDEQMTPLLWAVKSESADIVRLLLDNGAKANARWCGGETALSLACSNGRLDVIQLLLRVGIDINEKDSRGLSALCYACRSGNEALVRLLVEQGADIEARCDDGRGPLYYCMYRDGSPEFDSIAKFLLNNGADLEARDSEGASVLSAVVKRGNWVGVKWLLENGADIESQNAHGETPLVLAAKDCRVGVIWALLQAGANVNVTARDGRSVLRLVIEHCRYGQVAIVEGLLHRGADIEYRDKQGRSALSHAVTMDDRVRMEEMVTVLLSVGANIHLKDNKGRTPLVWAAKTMWKDTGIVRLLIKHGADIMDIKDVDARTALLLACREAENPSTSELSGGIHGFLFPWQ</sequence>
<name>A0ACB7NWN6_9PEZI</name>
<keyword evidence="2" id="KW-1185">Reference proteome</keyword>
<comment type="caution">
    <text evidence="1">The sequence shown here is derived from an EMBL/GenBank/DDBJ whole genome shotgun (WGS) entry which is preliminary data.</text>
</comment>
<dbReference type="Proteomes" id="UP000724584">
    <property type="component" value="Unassembled WGS sequence"/>
</dbReference>